<name>A0AA41XJC1_9MICO</name>
<dbReference type="EMBL" id="JANLCK010000009">
    <property type="protein sequence ID" value="MCS5727195.1"/>
    <property type="molecule type" value="Genomic_DNA"/>
</dbReference>
<dbReference type="SUPFAM" id="SSF53474">
    <property type="entry name" value="alpha/beta-Hydrolases"/>
    <property type="match status" value="1"/>
</dbReference>
<dbReference type="Pfam" id="PF02230">
    <property type="entry name" value="Abhydrolase_2"/>
    <property type="match status" value="1"/>
</dbReference>
<dbReference type="PANTHER" id="PTHR10655:SF17">
    <property type="entry name" value="LYSOPHOSPHOLIPASE-LIKE PROTEIN 1"/>
    <property type="match status" value="1"/>
</dbReference>
<reference evidence="4" key="1">
    <citation type="submission" date="2022-08" db="EMBL/GenBank/DDBJ databases">
        <authorList>
            <person name="Deng Y."/>
            <person name="Han X.-F."/>
            <person name="Zhang Y.-Q."/>
        </authorList>
    </citation>
    <scope>NUCLEOTIDE SEQUENCE</scope>
    <source>
        <strain evidence="4">CPCC 203407</strain>
    </source>
</reference>
<gene>
    <name evidence="4" type="ORF">N1028_14940</name>
</gene>
<organism evidence="4 5">
    <name type="scientific">Herbiconiux oxytropis</name>
    <dbReference type="NCBI Taxonomy" id="2970915"/>
    <lineage>
        <taxon>Bacteria</taxon>
        <taxon>Bacillati</taxon>
        <taxon>Actinomycetota</taxon>
        <taxon>Actinomycetes</taxon>
        <taxon>Micrococcales</taxon>
        <taxon>Microbacteriaceae</taxon>
        <taxon>Herbiconiux</taxon>
    </lineage>
</organism>
<dbReference type="InterPro" id="IPR050565">
    <property type="entry name" value="LYPA1-2/EST-like"/>
</dbReference>
<dbReference type="Proteomes" id="UP001165587">
    <property type="component" value="Unassembled WGS sequence"/>
</dbReference>
<evidence type="ECO:0000256" key="1">
    <source>
        <dbReference type="ARBA" id="ARBA00006499"/>
    </source>
</evidence>
<protein>
    <submittedName>
        <fullName evidence="4">Alpha/beta hydrolase-fold protein</fullName>
    </submittedName>
</protein>
<evidence type="ECO:0000313" key="5">
    <source>
        <dbReference type="Proteomes" id="UP001165587"/>
    </source>
</evidence>
<comment type="similarity">
    <text evidence="1">Belongs to the AB hydrolase superfamily. AB hydrolase 2 family.</text>
</comment>
<dbReference type="InterPro" id="IPR003140">
    <property type="entry name" value="PLipase/COase/thioEstase"/>
</dbReference>
<dbReference type="Gene3D" id="3.40.50.1820">
    <property type="entry name" value="alpha/beta hydrolase"/>
    <property type="match status" value="1"/>
</dbReference>
<accession>A0AA41XJC1</accession>
<feature type="domain" description="Phospholipase/carboxylesterase/thioesterase" evidence="3">
    <location>
        <begin position="30"/>
        <end position="225"/>
    </location>
</feature>
<dbReference type="AlphaFoldDB" id="A0AA41XJC1"/>
<dbReference type="GO" id="GO:0016787">
    <property type="term" value="F:hydrolase activity"/>
    <property type="evidence" value="ECO:0007669"/>
    <property type="project" value="UniProtKB-KW"/>
</dbReference>
<proteinExistence type="inferred from homology"/>
<comment type="caution">
    <text evidence="4">The sequence shown here is derived from an EMBL/GenBank/DDBJ whole genome shotgun (WGS) entry which is preliminary data.</text>
</comment>
<keyword evidence="5" id="KW-1185">Reference proteome</keyword>
<evidence type="ECO:0000259" key="3">
    <source>
        <dbReference type="Pfam" id="PF02230"/>
    </source>
</evidence>
<dbReference type="InterPro" id="IPR029058">
    <property type="entry name" value="AB_hydrolase_fold"/>
</dbReference>
<sequence>MTLDDSTPFTLDDDAVVWSVPPAERAERFASQPLVVVMHGRGSHENDLAGLFPLLPAEFVYASLRAPLSGQPYGLGGWTWFTPGEPAAPPVPSVEGSVSAVLAWLDRVEARFGRAPAVAAMGFSQGGVMSIELLRSAPERFTAAVNLSGFVARGTAEGDGRLGETRPPLFWGRDVEDPIIAASGIERTATFVPGHFTVTAREYPGIAHSISSEEAGDVAAFLRSTLGPSLSDGPSGS</sequence>
<dbReference type="RefSeq" id="WP_259530167.1">
    <property type="nucleotide sequence ID" value="NZ_JANLCK010000009.1"/>
</dbReference>
<evidence type="ECO:0000256" key="2">
    <source>
        <dbReference type="ARBA" id="ARBA00022801"/>
    </source>
</evidence>
<dbReference type="PANTHER" id="PTHR10655">
    <property type="entry name" value="LYSOPHOSPHOLIPASE-RELATED"/>
    <property type="match status" value="1"/>
</dbReference>
<evidence type="ECO:0000313" key="4">
    <source>
        <dbReference type="EMBL" id="MCS5727195.1"/>
    </source>
</evidence>
<keyword evidence="2 4" id="KW-0378">Hydrolase</keyword>